<evidence type="ECO:0000256" key="1">
    <source>
        <dbReference type="ARBA" id="ARBA00007692"/>
    </source>
</evidence>
<evidence type="ECO:0000256" key="3">
    <source>
        <dbReference type="ARBA" id="ARBA00022946"/>
    </source>
</evidence>
<dbReference type="AlphaFoldDB" id="A0A5B6ZC02"/>
<gene>
    <name evidence="4" type="ORF">Din_010886</name>
</gene>
<keyword evidence="2" id="KW-0804">Transcription</keyword>
<keyword evidence="3" id="KW-0809">Transit peptide</keyword>
<sequence length="450" mass="50955">MIPIICKKLQHIKARVSTTHHGYLFSTSSLNPILNSSNSVDPQSLTLSYLLNSCGLSLESAISASKKLQFETTDQPDSVLKLLKTHGLSQTHISNLITNRPGILLADPSKTLKPNIEFFGSLGFSGTNLANILSKTPQILESSNVTSVVEFFAAHGFSKEQITTITLKRPFLLTYNPQKIYKPKLEFLQSLGSATEVVRLVCSEPSILDSSLENRLIPCVRVLKGIVHTDENVLKAIRAEPRILQFDLEKSFEPNILTLLDLGVPESNVLKLIMLGPRILLQRTEQFNKIVREVTKLGFDPKKVLFVLAMRSMPFMRNTCWEEKLEVFSSFGLSRDEILLAFKLQPMCALCSKKKIREMMDFFVNKLHFKPSMISRHPNLLLLSLEKRIIPRCSVLQLLMLNNMIEGKSLLRIFKMTHKDFVQKFVIKYQHMVPEVVKAHSGELDFKGFT</sequence>
<keyword evidence="2" id="KW-0805">Transcription regulation</keyword>
<dbReference type="FunFam" id="1.25.70.10:FF:000001">
    <property type="entry name" value="Mitochondrial transcription termination factor-like"/>
    <property type="match status" value="1"/>
</dbReference>
<keyword evidence="2" id="KW-0806">Transcription termination</keyword>
<dbReference type="InterPro" id="IPR038538">
    <property type="entry name" value="MTERF_sf"/>
</dbReference>
<organism evidence="4">
    <name type="scientific">Davidia involucrata</name>
    <name type="common">Dove tree</name>
    <dbReference type="NCBI Taxonomy" id="16924"/>
    <lineage>
        <taxon>Eukaryota</taxon>
        <taxon>Viridiplantae</taxon>
        <taxon>Streptophyta</taxon>
        <taxon>Embryophyta</taxon>
        <taxon>Tracheophyta</taxon>
        <taxon>Spermatophyta</taxon>
        <taxon>Magnoliopsida</taxon>
        <taxon>eudicotyledons</taxon>
        <taxon>Gunneridae</taxon>
        <taxon>Pentapetalae</taxon>
        <taxon>asterids</taxon>
        <taxon>Cornales</taxon>
        <taxon>Nyssaceae</taxon>
        <taxon>Davidia</taxon>
    </lineage>
</organism>
<protein>
    <recommendedName>
        <fullName evidence="5">Mitochondrial transcription termination factor family protein</fullName>
    </recommendedName>
</protein>
<dbReference type="GO" id="GO:0006353">
    <property type="term" value="P:DNA-templated transcription termination"/>
    <property type="evidence" value="ECO:0007669"/>
    <property type="project" value="UniProtKB-KW"/>
</dbReference>
<dbReference type="Gene3D" id="1.25.70.10">
    <property type="entry name" value="Transcription termination factor 3, mitochondrial"/>
    <property type="match status" value="2"/>
</dbReference>
<name>A0A5B6ZC02_DAVIN</name>
<dbReference type="SMART" id="SM00733">
    <property type="entry name" value="Mterf"/>
    <property type="match status" value="8"/>
</dbReference>
<dbReference type="GO" id="GO:0003676">
    <property type="term" value="F:nucleic acid binding"/>
    <property type="evidence" value="ECO:0007669"/>
    <property type="project" value="InterPro"/>
</dbReference>
<proteinExistence type="inferred from homology"/>
<dbReference type="EMBL" id="GHES01010886">
    <property type="protein sequence ID" value="MPA41445.1"/>
    <property type="molecule type" value="Transcribed_RNA"/>
</dbReference>
<evidence type="ECO:0000256" key="2">
    <source>
        <dbReference type="ARBA" id="ARBA00022472"/>
    </source>
</evidence>
<accession>A0A5B6ZC02</accession>
<dbReference type="PANTHER" id="PTHR13068:SF120">
    <property type="entry name" value="TRANSCRIPTION TERMINATION FACTOR MTERF2, CHLOROPLASTIC-LIKE ISOFORM X1"/>
    <property type="match status" value="1"/>
</dbReference>
<evidence type="ECO:0000313" key="4">
    <source>
        <dbReference type="EMBL" id="MPA41445.1"/>
    </source>
</evidence>
<dbReference type="PANTHER" id="PTHR13068">
    <property type="entry name" value="CGI-12 PROTEIN-RELATED"/>
    <property type="match status" value="1"/>
</dbReference>
<dbReference type="InterPro" id="IPR003690">
    <property type="entry name" value="MTERF"/>
</dbReference>
<evidence type="ECO:0008006" key="5">
    <source>
        <dbReference type="Google" id="ProtNLM"/>
    </source>
</evidence>
<comment type="similarity">
    <text evidence="1">Belongs to the mTERF family.</text>
</comment>
<reference evidence="4" key="1">
    <citation type="submission" date="2019-08" db="EMBL/GenBank/DDBJ databases">
        <title>Reference gene set and small RNA set construction with multiple tissues from Davidia involucrata Baill.</title>
        <authorList>
            <person name="Yang H."/>
            <person name="Zhou C."/>
            <person name="Li G."/>
            <person name="Wang J."/>
            <person name="Gao P."/>
            <person name="Wang M."/>
            <person name="Wang R."/>
            <person name="Zhao Y."/>
        </authorList>
    </citation>
    <scope>NUCLEOTIDE SEQUENCE</scope>
    <source>
        <tissue evidence="4">Mixed with DoveR01_LX</tissue>
    </source>
</reference>
<dbReference type="Pfam" id="PF02536">
    <property type="entry name" value="mTERF"/>
    <property type="match status" value="1"/>
</dbReference>